<dbReference type="EMBL" id="LWHJ01000027">
    <property type="protein sequence ID" value="OAQ39599.1"/>
    <property type="molecule type" value="Genomic_DNA"/>
</dbReference>
<keyword evidence="3" id="KW-0808">Transferase</keyword>
<dbReference type="EC" id="2.1.1.297" evidence="1"/>
<dbReference type="PROSITE" id="PS00092">
    <property type="entry name" value="N6_MTASE"/>
    <property type="match status" value="1"/>
</dbReference>
<evidence type="ECO:0000256" key="5">
    <source>
        <dbReference type="ARBA" id="ARBA00048391"/>
    </source>
</evidence>
<evidence type="ECO:0000256" key="3">
    <source>
        <dbReference type="ARBA" id="ARBA00022679"/>
    </source>
</evidence>
<dbReference type="InterPro" id="IPR007848">
    <property type="entry name" value="Small_mtfrase_dom"/>
</dbReference>
<dbReference type="SUPFAM" id="SSF53335">
    <property type="entry name" value="S-adenosyl-L-methionine-dependent methyltransferases"/>
    <property type="match status" value="1"/>
</dbReference>
<dbReference type="Gene3D" id="1.10.8.10">
    <property type="entry name" value="DNA helicase RuvA subunit, C-terminal domain"/>
    <property type="match status" value="1"/>
</dbReference>
<dbReference type="Proteomes" id="UP000078459">
    <property type="component" value="Unassembled WGS sequence"/>
</dbReference>
<dbReference type="Pfam" id="PF05175">
    <property type="entry name" value="MTS"/>
    <property type="match status" value="1"/>
</dbReference>
<dbReference type="InterPro" id="IPR019874">
    <property type="entry name" value="RF_methyltr_PrmC"/>
</dbReference>
<dbReference type="GO" id="GO:0102559">
    <property type="term" value="F:peptide chain release factor N(5)-glutamine methyltransferase activity"/>
    <property type="evidence" value="ECO:0007669"/>
    <property type="project" value="UniProtKB-EC"/>
</dbReference>
<dbReference type="InterPro" id="IPR002052">
    <property type="entry name" value="DNA_methylase_N6_adenine_CS"/>
</dbReference>
<keyword evidence="2" id="KW-0489">Methyltransferase</keyword>
<keyword evidence="4" id="KW-0949">S-adenosyl-L-methionine</keyword>
<reference evidence="7 8" key="1">
    <citation type="submission" date="2016-04" db="EMBL/GenBank/DDBJ databases">
        <authorList>
            <person name="Evans L.H."/>
            <person name="Alamgir A."/>
            <person name="Owens N."/>
            <person name="Weber N.D."/>
            <person name="Virtaneva K."/>
            <person name="Barbian K."/>
            <person name="Babar A."/>
            <person name="Rosenke K."/>
        </authorList>
    </citation>
    <scope>NUCLEOTIDE SEQUENCE [LARGE SCALE GENOMIC DNA]</scope>
    <source>
        <strain evidence="7 8">CCM 8644</strain>
    </source>
</reference>
<dbReference type="PANTHER" id="PTHR18895">
    <property type="entry name" value="HEMK METHYLTRANSFERASE"/>
    <property type="match status" value="1"/>
</dbReference>
<gene>
    <name evidence="7" type="ORF">A5893_08385</name>
</gene>
<evidence type="ECO:0000256" key="4">
    <source>
        <dbReference type="ARBA" id="ARBA00022691"/>
    </source>
</evidence>
<evidence type="ECO:0000313" key="8">
    <source>
        <dbReference type="Proteomes" id="UP000078459"/>
    </source>
</evidence>
<keyword evidence="8" id="KW-1185">Reference proteome</keyword>
<dbReference type="PANTHER" id="PTHR18895:SF74">
    <property type="entry name" value="MTRF1L RELEASE FACTOR GLUTAMINE METHYLTRANSFERASE"/>
    <property type="match status" value="1"/>
</dbReference>
<dbReference type="RefSeq" id="WP_094336717.1">
    <property type="nucleotide sequence ID" value="NZ_LWHJ01000027.1"/>
</dbReference>
<accession>A0A179DGG6</accession>
<dbReference type="InterPro" id="IPR004556">
    <property type="entry name" value="HemK-like"/>
</dbReference>
<comment type="caution">
    <text evidence="7">The sequence shown here is derived from an EMBL/GenBank/DDBJ whole genome shotgun (WGS) entry which is preliminary data.</text>
</comment>
<name>A0A179DGG6_9SPHI</name>
<protein>
    <recommendedName>
        <fullName evidence="1">peptide chain release factor N(5)-glutamine methyltransferase</fullName>
        <ecNumber evidence="1">2.1.1.297</ecNumber>
    </recommendedName>
</protein>
<dbReference type="InterPro" id="IPR029063">
    <property type="entry name" value="SAM-dependent_MTases_sf"/>
</dbReference>
<evidence type="ECO:0000256" key="1">
    <source>
        <dbReference type="ARBA" id="ARBA00012771"/>
    </source>
</evidence>
<dbReference type="Gene3D" id="3.40.50.150">
    <property type="entry name" value="Vaccinia Virus protein VP39"/>
    <property type="match status" value="1"/>
</dbReference>
<dbReference type="STRING" id="1826909.A5893_08385"/>
<dbReference type="GO" id="GO:0032259">
    <property type="term" value="P:methylation"/>
    <property type="evidence" value="ECO:0007669"/>
    <property type="project" value="UniProtKB-KW"/>
</dbReference>
<sequence length="278" mass="31767">MLADKTLFKSVLNHIYTTDEAEILYKMLMEDFGIHNTNIDVDLNEDQYQIYQQQLSKLQQEIPIQYVLAKADFYRLKFKVSPAVLIPRPETEELVHLIINDFKNKGVVEIIDIGTGSGCIPIALKKNLSQAKLTGIDISQKALGIAKENALLNRVEVDFLCDDALNIKTSNYPKFDVIVSNPPYIDVKEKEEMQNQVIQHEPHLALFVEDENPLIFYDKITDFALSNLKNNGVLYFEINQNLSLETKNLIESKGFKAEIIKDLNENDRIIKAIFSSES</sequence>
<dbReference type="CDD" id="cd02440">
    <property type="entry name" value="AdoMet_MTases"/>
    <property type="match status" value="1"/>
</dbReference>
<evidence type="ECO:0000256" key="2">
    <source>
        <dbReference type="ARBA" id="ARBA00022603"/>
    </source>
</evidence>
<feature type="domain" description="Methyltransferase small" evidence="6">
    <location>
        <begin position="97"/>
        <end position="198"/>
    </location>
</feature>
<dbReference type="GO" id="GO:0003676">
    <property type="term" value="F:nucleic acid binding"/>
    <property type="evidence" value="ECO:0007669"/>
    <property type="project" value="InterPro"/>
</dbReference>
<reference evidence="7 8" key="2">
    <citation type="submission" date="2016-06" db="EMBL/GenBank/DDBJ databases">
        <title>Pedobacter psychrophilus sp. nov., isolated from Antarctic fragmentary rock.</title>
        <authorList>
            <person name="Svec P."/>
        </authorList>
    </citation>
    <scope>NUCLEOTIDE SEQUENCE [LARGE SCALE GENOMIC DNA]</scope>
    <source>
        <strain evidence="7 8">CCM 8644</strain>
    </source>
</reference>
<comment type="catalytic activity">
    <reaction evidence="5">
        <text>L-glutaminyl-[peptide chain release factor] + S-adenosyl-L-methionine = N(5)-methyl-L-glutaminyl-[peptide chain release factor] + S-adenosyl-L-homocysteine + H(+)</text>
        <dbReference type="Rhea" id="RHEA:42896"/>
        <dbReference type="Rhea" id="RHEA-COMP:10271"/>
        <dbReference type="Rhea" id="RHEA-COMP:10272"/>
        <dbReference type="ChEBI" id="CHEBI:15378"/>
        <dbReference type="ChEBI" id="CHEBI:30011"/>
        <dbReference type="ChEBI" id="CHEBI:57856"/>
        <dbReference type="ChEBI" id="CHEBI:59789"/>
        <dbReference type="ChEBI" id="CHEBI:61891"/>
        <dbReference type="EC" id="2.1.1.297"/>
    </reaction>
</comment>
<dbReference type="NCBIfam" id="TIGR03534">
    <property type="entry name" value="RF_mod_PrmC"/>
    <property type="match status" value="1"/>
</dbReference>
<evidence type="ECO:0000313" key="7">
    <source>
        <dbReference type="EMBL" id="OAQ39599.1"/>
    </source>
</evidence>
<proteinExistence type="predicted"/>
<organism evidence="7 8">
    <name type="scientific">Pedobacter psychrophilus</name>
    <dbReference type="NCBI Taxonomy" id="1826909"/>
    <lineage>
        <taxon>Bacteria</taxon>
        <taxon>Pseudomonadati</taxon>
        <taxon>Bacteroidota</taxon>
        <taxon>Sphingobacteriia</taxon>
        <taxon>Sphingobacteriales</taxon>
        <taxon>Sphingobacteriaceae</taxon>
        <taxon>Pedobacter</taxon>
    </lineage>
</organism>
<dbReference type="NCBIfam" id="TIGR00536">
    <property type="entry name" value="hemK_fam"/>
    <property type="match status" value="1"/>
</dbReference>
<dbReference type="InterPro" id="IPR050320">
    <property type="entry name" value="N5-glutamine_MTase"/>
</dbReference>
<dbReference type="OrthoDB" id="9800643at2"/>
<evidence type="ECO:0000259" key="6">
    <source>
        <dbReference type="Pfam" id="PF05175"/>
    </source>
</evidence>
<dbReference type="AlphaFoldDB" id="A0A179DGG6"/>